<reference evidence="3" key="2">
    <citation type="submission" date="2021-04" db="EMBL/GenBank/DDBJ databases">
        <authorList>
            <person name="Gilroy R."/>
        </authorList>
    </citation>
    <scope>NUCLEOTIDE SEQUENCE</scope>
    <source>
        <strain evidence="3">ChiHjej12B11-16260</strain>
    </source>
</reference>
<protein>
    <submittedName>
        <fullName evidence="3">Transporter substrate-binding domain-containing protein</fullName>
    </submittedName>
</protein>
<evidence type="ECO:0000313" key="3">
    <source>
        <dbReference type="EMBL" id="HIX45604.1"/>
    </source>
</evidence>
<reference evidence="3" key="1">
    <citation type="journal article" date="2021" name="PeerJ">
        <title>Extensive microbial diversity within the chicken gut microbiome revealed by metagenomics and culture.</title>
        <authorList>
            <person name="Gilroy R."/>
            <person name="Ravi A."/>
            <person name="Getino M."/>
            <person name="Pursley I."/>
            <person name="Horton D.L."/>
            <person name="Alikhan N.F."/>
            <person name="Baker D."/>
            <person name="Gharbi K."/>
            <person name="Hall N."/>
            <person name="Watson M."/>
            <person name="Adriaenssens E.M."/>
            <person name="Foster-Nyarko E."/>
            <person name="Jarju S."/>
            <person name="Secka A."/>
            <person name="Antonio M."/>
            <person name="Oren A."/>
            <person name="Chaudhuri R.R."/>
            <person name="La Ragione R."/>
            <person name="Hildebrand F."/>
            <person name="Pallen M.J."/>
        </authorList>
    </citation>
    <scope>NUCLEOTIDE SEQUENCE</scope>
    <source>
        <strain evidence="3">ChiHjej12B11-16260</strain>
    </source>
</reference>
<dbReference type="EMBL" id="DXFB01000138">
    <property type="protein sequence ID" value="HIX45604.1"/>
    <property type="molecule type" value="Genomic_DNA"/>
</dbReference>
<feature type="domain" description="Solute-binding protein family 3/N-terminal" evidence="2">
    <location>
        <begin position="42"/>
        <end position="269"/>
    </location>
</feature>
<organism evidence="3 4">
    <name type="scientific">Candidatus Barnesiella excrementipullorum</name>
    <dbReference type="NCBI Taxonomy" id="2838479"/>
    <lineage>
        <taxon>Bacteria</taxon>
        <taxon>Pseudomonadati</taxon>
        <taxon>Bacteroidota</taxon>
        <taxon>Bacteroidia</taxon>
        <taxon>Bacteroidales</taxon>
        <taxon>Barnesiellaceae</taxon>
        <taxon>Barnesiella</taxon>
    </lineage>
</organism>
<dbReference type="Gene3D" id="3.40.190.10">
    <property type="entry name" value="Periplasmic binding protein-like II"/>
    <property type="match status" value="2"/>
</dbReference>
<evidence type="ECO:0000256" key="1">
    <source>
        <dbReference type="ARBA" id="ARBA00022729"/>
    </source>
</evidence>
<dbReference type="PROSITE" id="PS51257">
    <property type="entry name" value="PROKAR_LIPOPROTEIN"/>
    <property type="match status" value="1"/>
</dbReference>
<dbReference type="PANTHER" id="PTHR35936:SF19">
    <property type="entry name" value="AMINO-ACID-BINDING PROTEIN YXEM-RELATED"/>
    <property type="match status" value="1"/>
</dbReference>
<proteinExistence type="predicted"/>
<dbReference type="InterPro" id="IPR001638">
    <property type="entry name" value="Solute-binding_3/MltF_N"/>
</dbReference>
<dbReference type="Pfam" id="PF00497">
    <property type="entry name" value="SBP_bac_3"/>
    <property type="match status" value="1"/>
</dbReference>
<dbReference type="SUPFAM" id="SSF53850">
    <property type="entry name" value="Periplasmic binding protein-like II"/>
    <property type="match status" value="1"/>
</dbReference>
<dbReference type="AlphaFoldDB" id="A0A9D1VRL8"/>
<evidence type="ECO:0000313" key="4">
    <source>
        <dbReference type="Proteomes" id="UP000824246"/>
    </source>
</evidence>
<comment type="caution">
    <text evidence="3">The sequence shown here is derived from an EMBL/GenBank/DDBJ whole genome shotgun (WGS) entry which is preliminary data.</text>
</comment>
<dbReference type="CDD" id="cd01009">
    <property type="entry name" value="PBP2_YfhD_N"/>
    <property type="match status" value="1"/>
</dbReference>
<dbReference type="Proteomes" id="UP000824246">
    <property type="component" value="Unassembled WGS sequence"/>
</dbReference>
<accession>A0A9D1VRL8</accession>
<keyword evidence="1" id="KW-0732">Signal</keyword>
<sequence length="272" mass="30877">MRKTHSILPFALAAATIVLLSGCRQERETAPRDYDEIAASGVLRVVTDYSPLTYYMTEDSLSGFDYELLQMIGKRTRLKIEITPEVSLTKSLEGLDNRSYDVIARPLPVTTENKQKYIFTKPLQLNKQVLVQRRDSIGNVAIRNQLDLGQCTLHIAQDAPTRLRIENLAHEIGDTIYIQEEPDCGAEQLIILVASGVIDYAVCDEAEARAIGDSYDEIDCKTDISFTQFMAWTLRQESTSLCDSLNLWIDEISHTDEYKALQKKYFGKQKKR</sequence>
<evidence type="ECO:0000259" key="2">
    <source>
        <dbReference type="SMART" id="SM00062"/>
    </source>
</evidence>
<name>A0A9D1VRL8_9BACT</name>
<dbReference type="SMART" id="SM00062">
    <property type="entry name" value="PBPb"/>
    <property type="match status" value="1"/>
</dbReference>
<dbReference type="PANTHER" id="PTHR35936">
    <property type="entry name" value="MEMBRANE-BOUND LYTIC MUREIN TRANSGLYCOSYLASE F"/>
    <property type="match status" value="1"/>
</dbReference>
<gene>
    <name evidence="3" type="ORF">H9982_05235</name>
</gene>